<evidence type="ECO:0000256" key="1">
    <source>
        <dbReference type="ARBA" id="ARBA00023015"/>
    </source>
</evidence>
<evidence type="ECO:0000313" key="5">
    <source>
        <dbReference type="EMBL" id="TFE87227.1"/>
    </source>
</evidence>
<keyword evidence="1" id="KW-0805">Transcription regulation</keyword>
<dbReference type="CDD" id="cd00090">
    <property type="entry name" value="HTH_ARSR"/>
    <property type="match status" value="1"/>
</dbReference>
<keyword evidence="3" id="KW-0804">Transcription</keyword>
<proteinExistence type="predicted"/>
<keyword evidence="6" id="KW-1185">Reference proteome</keyword>
<reference evidence="5 6" key="1">
    <citation type="submission" date="2017-03" db="EMBL/GenBank/DDBJ databases">
        <title>Isolation of Levoglucosan Utilizing Bacteria.</title>
        <authorList>
            <person name="Arya A.S."/>
        </authorList>
    </citation>
    <scope>NUCLEOTIDE SEQUENCE [LARGE SCALE GENOMIC DNA]</scope>
    <source>
        <strain evidence="5 6">MEC069</strain>
    </source>
</reference>
<protein>
    <recommendedName>
        <fullName evidence="4">HTH marR-type domain-containing protein</fullName>
    </recommendedName>
</protein>
<organism evidence="5 6">
    <name type="scientific">Paenibacillus athensensis</name>
    <dbReference type="NCBI Taxonomy" id="1967502"/>
    <lineage>
        <taxon>Bacteria</taxon>
        <taxon>Bacillati</taxon>
        <taxon>Bacillota</taxon>
        <taxon>Bacilli</taxon>
        <taxon>Bacillales</taxon>
        <taxon>Paenibacillaceae</taxon>
        <taxon>Paenibacillus</taxon>
    </lineage>
</organism>
<dbReference type="Pfam" id="PF12802">
    <property type="entry name" value="MarR_2"/>
    <property type="match status" value="1"/>
</dbReference>
<dbReference type="GO" id="GO:0003677">
    <property type="term" value="F:DNA binding"/>
    <property type="evidence" value="ECO:0007669"/>
    <property type="project" value="UniProtKB-KW"/>
</dbReference>
<evidence type="ECO:0000256" key="2">
    <source>
        <dbReference type="ARBA" id="ARBA00023125"/>
    </source>
</evidence>
<dbReference type="InterPro" id="IPR023187">
    <property type="entry name" value="Tscrpt_reg_MarR-type_CS"/>
</dbReference>
<sequence length="158" mass="17689">MIDAKNSIPRWVSLLYRSGQTYIGERLKHLDIGKGQHIFLNALYKEDGLSQEELSDYLKIDKGTTAKALKKLEQMGYVTRATCEHDKRRNRVRLTPKALAIQGELRAVLSDWRERLTDGFSEEEKHAAGILLEKMGRNAGLLAPGKAAAGDAAQETRP</sequence>
<keyword evidence="2" id="KW-0238">DNA-binding</keyword>
<dbReference type="InterPro" id="IPR036388">
    <property type="entry name" value="WH-like_DNA-bd_sf"/>
</dbReference>
<dbReference type="Gene3D" id="1.10.10.10">
    <property type="entry name" value="Winged helix-like DNA-binding domain superfamily/Winged helix DNA-binding domain"/>
    <property type="match status" value="1"/>
</dbReference>
<dbReference type="InterPro" id="IPR036390">
    <property type="entry name" value="WH_DNA-bd_sf"/>
</dbReference>
<dbReference type="SMART" id="SM00347">
    <property type="entry name" value="HTH_MARR"/>
    <property type="match status" value="1"/>
</dbReference>
<gene>
    <name evidence="5" type="ORF">B5M42_12310</name>
</gene>
<dbReference type="SUPFAM" id="SSF46785">
    <property type="entry name" value="Winged helix' DNA-binding domain"/>
    <property type="match status" value="1"/>
</dbReference>
<evidence type="ECO:0000256" key="3">
    <source>
        <dbReference type="ARBA" id="ARBA00023163"/>
    </source>
</evidence>
<comment type="caution">
    <text evidence="5">The sequence shown here is derived from an EMBL/GenBank/DDBJ whole genome shotgun (WGS) entry which is preliminary data.</text>
</comment>
<dbReference type="EMBL" id="MYFO01000014">
    <property type="protein sequence ID" value="TFE87227.1"/>
    <property type="molecule type" value="Genomic_DNA"/>
</dbReference>
<dbReference type="InterPro" id="IPR011991">
    <property type="entry name" value="ArsR-like_HTH"/>
</dbReference>
<dbReference type="GO" id="GO:0003700">
    <property type="term" value="F:DNA-binding transcription factor activity"/>
    <property type="evidence" value="ECO:0007669"/>
    <property type="project" value="InterPro"/>
</dbReference>
<evidence type="ECO:0000259" key="4">
    <source>
        <dbReference type="PROSITE" id="PS50995"/>
    </source>
</evidence>
<dbReference type="InterPro" id="IPR000835">
    <property type="entry name" value="HTH_MarR-typ"/>
</dbReference>
<dbReference type="PANTHER" id="PTHR42756">
    <property type="entry name" value="TRANSCRIPTIONAL REGULATOR, MARR"/>
    <property type="match status" value="1"/>
</dbReference>
<dbReference type="PROSITE" id="PS01117">
    <property type="entry name" value="HTH_MARR_1"/>
    <property type="match status" value="1"/>
</dbReference>
<dbReference type="PANTHER" id="PTHR42756:SF2">
    <property type="entry name" value="MARR FAMILY REGULATORY PROTEIN"/>
    <property type="match status" value="1"/>
</dbReference>
<dbReference type="AlphaFoldDB" id="A0A4Y8Q0L4"/>
<accession>A0A4Y8Q0L4</accession>
<dbReference type="PRINTS" id="PR00598">
    <property type="entry name" value="HTHMARR"/>
</dbReference>
<dbReference type="PROSITE" id="PS50995">
    <property type="entry name" value="HTH_MARR_2"/>
    <property type="match status" value="1"/>
</dbReference>
<feature type="domain" description="HTH marR-type" evidence="4">
    <location>
        <begin position="1"/>
        <end position="137"/>
    </location>
</feature>
<dbReference type="Proteomes" id="UP000298246">
    <property type="component" value="Unassembled WGS sequence"/>
</dbReference>
<evidence type="ECO:0000313" key="6">
    <source>
        <dbReference type="Proteomes" id="UP000298246"/>
    </source>
</evidence>
<dbReference type="RefSeq" id="WP_167689946.1">
    <property type="nucleotide sequence ID" value="NZ_MYFO02000002.1"/>
</dbReference>
<name>A0A4Y8Q0L4_9BACL</name>